<protein>
    <submittedName>
        <fullName evidence="1">Phage tail assembly protein</fullName>
    </submittedName>
</protein>
<reference evidence="1" key="1">
    <citation type="submission" date="2020-12" db="EMBL/GenBank/DDBJ databases">
        <authorList>
            <person name="Huq M.A."/>
        </authorList>
    </citation>
    <scope>NUCLEOTIDE SEQUENCE</scope>
    <source>
        <strain evidence="1">MAHUQ-46</strain>
    </source>
</reference>
<accession>A0A934MVG5</accession>
<organism evidence="1 2">
    <name type="scientific">Paenibacillus roseus</name>
    <dbReference type="NCBI Taxonomy" id="2798579"/>
    <lineage>
        <taxon>Bacteria</taxon>
        <taxon>Bacillati</taxon>
        <taxon>Bacillota</taxon>
        <taxon>Bacilli</taxon>
        <taxon>Bacillales</taxon>
        <taxon>Paenibacillaceae</taxon>
        <taxon>Paenibacillus</taxon>
    </lineage>
</organism>
<keyword evidence="2" id="KW-1185">Reference proteome</keyword>
<dbReference type="Proteomes" id="UP000640274">
    <property type="component" value="Unassembled WGS sequence"/>
</dbReference>
<name>A0A934MVG5_9BACL</name>
<dbReference type="AlphaFoldDB" id="A0A934MVG5"/>
<gene>
    <name evidence="1" type="ORF">JFN88_12550</name>
</gene>
<sequence>MAKYTLKKPVEFEGQTIESINLDFDSVTGDDMIAIERRFLAAGNGHEFLVVKEFNKEYQIQFAARASKLPLEFFKLVSAFDFSRITVQVGNFFMNGVSVPEELETE</sequence>
<evidence type="ECO:0000313" key="1">
    <source>
        <dbReference type="EMBL" id="MBJ6362097.1"/>
    </source>
</evidence>
<comment type="caution">
    <text evidence="1">The sequence shown here is derived from an EMBL/GenBank/DDBJ whole genome shotgun (WGS) entry which is preliminary data.</text>
</comment>
<dbReference type="RefSeq" id="WP_199019641.1">
    <property type="nucleotide sequence ID" value="NZ_JAELUP010000065.1"/>
</dbReference>
<dbReference type="EMBL" id="JAELUP010000065">
    <property type="protein sequence ID" value="MBJ6362097.1"/>
    <property type="molecule type" value="Genomic_DNA"/>
</dbReference>
<evidence type="ECO:0000313" key="2">
    <source>
        <dbReference type="Proteomes" id="UP000640274"/>
    </source>
</evidence>
<proteinExistence type="predicted"/>